<dbReference type="AlphaFoldDB" id="A0A9D1MFE4"/>
<keyword evidence="1 2" id="KW-0694">RNA-binding</keyword>
<dbReference type="PANTHER" id="PTHR40065">
    <property type="entry name" value="RNA-BINDING PROTEIN YHBY"/>
    <property type="match status" value="1"/>
</dbReference>
<feature type="domain" description="CRM" evidence="3">
    <location>
        <begin position="2"/>
        <end position="98"/>
    </location>
</feature>
<organism evidence="4 5">
    <name type="scientific">Candidatus Scatosoma pullistercoris</name>
    <dbReference type="NCBI Taxonomy" id="2840934"/>
    <lineage>
        <taxon>Bacteria</taxon>
        <taxon>Bacillati</taxon>
        <taxon>Bacillota</taxon>
        <taxon>Clostridia</taxon>
        <taxon>Candidatus Scatosoma</taxon>
    </lineage>
</organism>
<dbReference type="GO" id="GO:0003723">
    <property type="term" value="F:RNA binding"/>
    <property type="evidence" value="ECO:0007669"/>
    <property type="project" value="UniProtKB-UniRule"/>
</dbReference>
<reference evidence="4" key="2">
    <citation type="journal article" date="2021" name="PeerJ">
        <title>Extensive microbial diversity within the chicken gut microbiome revealed by metagenomics and culture.</title>
        <authorList>
            <person name="Gilroy R."/>
            <person name="Ravi A."/>
            <person name="Getino M."/>
            <person name="Pursley I."/>
            <person name="Horton D.L."/>
            <person name="Alikhan N.F."/>
            <person name="Baker D."/>
            <person name="Gharbi K."/>
            <person name="Hall N."/>
            <person name="Watson M."/>
            <person name="Adriaenssens E.M."/>
            <person name="Foster-Nyarko E."/>
            <person name="Jarju S."/>
            <person name="Secka A."/>
            <person name="Antonio M."/>
            <person name="Oren A."/>
            <person name="Chaudhuri R.R."/>
            <person name="La Ragione R."/>
            <person name="Hildebrand F."/>
            <person name="Pallen M.J."/>
        </authorList>
    </citation>
    <scope>NUCLEOTIDE SEQUENCE</scope>
    <source>
        <strain evidence="4">11687</strain>
    </source>
</reference>
<evidence type="ECO:0000313" key="5">
    <source>
        <dbReference type="Proteomes" id="UP000824081"/>
    </source>
</evidence>
<dbReference type="SUPFAM" id="SSF75471">
    <property type="entry name" value="YhbY-like"/>
    <property type="match status" value="1"/>
</dbReference>
<dbReference type="Proteomes" id="UP000824081">
    <property type="component" value="Unassembled WGS sequence"/>
</dbReference>
<dbReference type="EMBL" id="DVMZ01000098">
    <property type="protein sequence ID" value="HIU59174.1"/>
    <property type="molecule type" value="Genomic_DNA"/>
</dbReference>
<dbReference type="Pfam" id="PF01985">
    <property type="entry name" value="CRS1_YhbY"/>
    <property type="match status" value="1"/>
</dbReference>
<dbReference type="PROSITE" id="PS51295">
    <property type="entry name" value="CRM"/>
    <property type="match status" value="1"/>
</dbReference>
<sequence length="99" mass="10867">MQEITSKQRSRLKAIAANLQPVTQIGKGGITDNLLKGLSDALEAHEIIKVTLLPTVGEEAENLAENVAELLDAVPVAVIGRKAIFYRRSSRENFVHLEF</sequence>
<dbReference type="Gene3D" id="3.30.110.60">
    <property type="entry name" value="YhbY-like"/>
    <property type="match status" value="1"/>
</dbReference>
<evidence type="ECO:0000259" key="3">
    <source>
        <dbReference type="PROSITE" id="PS51295"/>
    </source>
</evidence>
<protein>
    <submittedName>
        <fullName evidence="4">YhbY family RNA-binding protein</fullName>
    </submittedName>
</protein>
<dbReference type="InterPro" id="IPR051925">
    <property type="entry name" value="RNA-binding_domain"/>
</dbReference>
<dbReference type="PANTHER" id="PTHR40065:SF3">
    <property type="entry name" value="RNA-BINDING PROTEIN YHBY"/>
    <property type="match status" value="1"/>
</dbReference>
<evidence type="ECO:0000256" key="1">
    <source>
        <dbReference type="ARBA" id="ARBA00022884"/>
    </source>
</evidence>
<dbReference type="InterPro" id="IPR001890">
    <property type="entry name" value="RNA-binding_CRM"/>
</dbReference>
<accession>A0A9D1MFE4</accession>
<dbReference type="InterPro" id="IPR035920">
    <property type="entry name" value="YhbY-like_sf"/>
</dbReference>
<comment type="caution">
    <text evidence="4">The sequence shown here is derived from an EMBL/GenBank/DDBJ whole genome shotgun (WGS) entry which is preliminary data.</text>
</comment>
<evidence type="ECO:0000256" key="2">
    <source>
        <dbReference type="PROSITE-ProRule" id="PRU00626"/>
    </source>
</evidence>
<reference evidence="4" key="1">
    <citation type="submission" date="2020-10" db="EMBL/GenBank/DDBJ databases">
        <authorList>
            <person name="Gilroy R."/>
        </authorList>
    </citation>
    <scope>NUCLEOTIDE SEQUENCE</scope>
    <source>
        <strain evidence="4">11687</strain>
    </source>
</reference>
<dbReference type="SMART" id="SM01103">
    <property type="entry name" value="CRS1_YhbY"/>
    <property type="match status" value="1"/>
</dbReference>
<evidence type="ECO:0000313" key="4">
    <source>
        <dbReference type="EMBL" id="HIU59174.1"/>
    </source>
</evidence>
<gene>
    <name evidence="4" type="ORF">IAC57_03630</name>
</gene>
<name>A0A9D1MFE4_9FIRM</name>
<proteinExistence type="predicted"/>